<comment type="similarity">
    <text evidence="2">Belongs to the complex I subunit 4 family.</text>
</comment>
<evidence type="ECO:0000259" key="8">
    <source>
        <dbReference type="Pfam" id="PF00361"/>
    </source>
</evidence>
<feature type="transmembrane region" description="Helical" evidence="7">
    <location>
        <begin position="69"/>
        <end position="94"/>
    </location>
</feature>
<dbReference type="InterPro" id="IPR003918">
    <property type="entry name" value="NADH_UbQ_OxRdtase"/>
</dbReference>
<comment type="subcellular location">
    <subcellularLocation>
        <location evidence="1">Endomembrane system</location>
        <topology evidence="1">Multi-pass membrane protein</topology>
    </subcellularLocation>
    <subcellularLocation>
        <location evidence="6">Membrane</location>
        <topology evidence="6">Multi-pass membrane protein</topology>
    </subcellularLocation>
</comment>
<accession>A0A2Z4Y5J6</accession>
<name>A0A2Z4Y5J6_SUMC1</name>
<dbReference type="GO" id="GO:0015990">
    <property type="term" value="P:electron transport coupled proton transport"/>
    <property type="evidence" value="ECO:0007669"/>
    <property type="project" value="TreeGrafter"/>
</dbReference>
<evidence type="ECO:0000313" key="10">
    <source>
        <dbReference type="Proteomes" id="UP000262583"/>
    </source>
</evidence>
<feature type="transmembrane region" description="Helical" evidence="7">
    <location>
        <begin position="270"/>
        <end position="292"/>
    </location>
</feature>
<dbReference type="GO" id="GO:0042773">
    <property type="term" value="P:ATP synthesis coupled electron transport"/>
    <property type="evidence" value="ECO:0007669"/>
    <property type="project" value="InterPro"/>
</dbReference>
<dbReference type="GO" id="GO:0012505">
    <property type="term" value="C:endomembrane system"/>
    <property type="evidence" value="ECO:0007669"/>
    <property type="project" value="UniProtKB-SubCell"/>
</dbReference>
<dbReference type="PANTHER" id="PTHR43507">
    <property type="entry name" value="NADH-UBIQUINONE OXIDOREDUCTASE CHAIN 4"/>
    <property type="match status" value="1"/>
</dbReference>
<feature type="transmembrane region" description="Helical" evidence="7">
    <location>
        <begin position="361"/>
        <end position="385"/>
    </location>
</feature>
<evidence type="ECO:0000256" key="1">
    <source>
        <dbReference type="ARBA" id="ARBA00004127"/>
    </source>
</evidence>
<dbReference type="PRINTS" id="PR01437">
    <property type="entry name" value="NUOXDRDTASE4"/>
</dbReference>
<dbReference type="Proteomes" id="UP000262583">
    <property type="component" value="Chromosome"/>
</dbReference>
<feature type="transmembrane region" description="Helical" evidence="7">
    <location>
        <begin position="129"/>
        <end position="147"/>
    </location>
</feature>
<evidence type="ECO:0000256" key="6">
    <source>
        <dbReference type="RuleBase" id="RU000320"/>
    </source>
</evidence>
<dbReference type="GO" id="GO:0003954">
    <property type="term" value="F:NADH dehydrogenase activity"/>
    <property type="evidence" value="ECO:0007669"/>
    <property type="project" value="TreeGrafter"/>
</dbReference>
<proteinExistence type="inferred from homology"/>
<dbReference type="GO" id="GO:0016020">
    <property type="term" value="C:membrane"/>
    <property type="evidence" value="ECO:0007669"/>
    <property type="project" value="UniProtKB-SubCell"/>
</dbReference>
<dbReference type="Pfam" id="PF00361">
    <property type="entry name" value="Proton_antipo_M"/>
    <property type="match status" value="1"/>
</dbReference>
<feature type="transmembrane region" description="Helical" evidence="7">
    <location>
        <begin position="241"/>
        <end position="264"/>
    </location>
</feature>
<dbReference type="AlphaFoldDB" id="A0A2Z4Y5J6"/>
<keyword evidence="5 7" id="KW-0472">Membrane</keyword>
<feature type="transmembrane region" description="Helical" evidence="7">
    <location>
        <begin position="405"/>
        <end position="427"/>
    </location>
</feature>
<gene>
    <name evidence="9" type="ORF">BRCON_0918</name>
</gene>
<dbReference type="EMBL" id="CP030759">
    <property type="protein sequence ID" value="AXA35695.1"/>
    <property type="molecule type" value="Genomic_DNA"/>
</dbReference>
<dbReference type="PANTHER" id="PTHR43507:SF1">
    <property type="entry name" value="NADH-UBIQUINONE OXIDOREDUCTASE CHAIN 4"/>
    <property type="match status" value="1"/>
</dbReference>
<feature type="transmembrane region" description="Helical" evidence="7">
    <location>
        <begin position="206"/>
        <end position="229"/>
    </location>
</feature>
<feature type="transmembrane region" description="Helical" evidence="7">
    <location>
        <begin position="159"/>
        <end position="179"/>
    </location>
</feature>
<reference evidence="9 10" key="1">
    <citation type="submission" date="2018-05" db="EMBL/GenBank/DDBJ databases">
        <title>A metagenomic window into the 2 km-deep terrestrial subsurface aquifer revealed taxonomically and functionally diverse microbial community comprising novel uncultured bacterial lineages.</title>
        <authorList>
            <person name="Kadnikov V.V."/>
            <person name="Mardanov A.V."/>
            <person name="Beletsky A.V."/>
            <person name="Banks D."/>
            <person name="Pimenov N.V."/>
            <person name="Frank Y.A."/>
            <person name="Karnachuk O.V."/>
            <person name="Ravin N.V."/>
        </authorList>
    </citation>
    <scope>NUCLEOTIDE SEQUENCE [LARGE SCALE GENOMIC DNA]</scope>
    <source>
        <strain evidence="9">BY</strain>
    </source>
</reference>
<protein>
    <submittedName>
        <fullName evidence="9">NADH-ubiquinone oxidoreductase chain M</fullName>
    </submittedName>
</protein>
<dbReference type="NCBIfam" id="TIGR01972">
    <property type="entry name" value="NDH_I_M"/>
    <property type="match status" value="1"/>
</dbReference>
<feature type="transmembrane region" description="Helical" evidence="7">
    <location>
        <begin position="106"/>
        <end position="123"/>
    </location>
</feature>
<evidence type="ECO:0000256" key="4">
    <source>
        <dbReference type="ARBA" id="ARBA00022989"/>
    </source>
</evidence>
<evidence type="ECO:0000256" key="7">
    <source>
        <dbReference type="SAM" id="Phobius"/>
    </source>
</evidence>
<keyword evidence="3 6" id="KW-0812">Transmembrane</keyword>
<keyword evidence="9" id="KW-0830">Ubiquinone</keyword>
<dbReference type="GO" id="GO:0008137">
    <property type="term" value="F:NADH dehydrogenase (ubiquinone) activity"/>
    <property type="evidence" value="ECO:0007669"/>
    <property type="project" value="InterPro"/>
</dbReference>
<evidence type="ECO:0000313" key="9">
    <source>
        <dbReference type="EMBL" id="AXA35695.1"/>
    </source>
</evidence>
<evidence type="ECO:0000256" key="2">
    <source>
        <dbReference type="ARBA" id="ARBA00009025"/>
    </source>
</evidence>
<organism evidence="9 10">
    <name type="scientific">Sumerlaea chitinivorans</name>
    <dbReference type="NCBI Taxonomy" id="2250252"/>
    <lineage>
        <taxon>Bacteria</taxon>
        <taxon>Candidatus Sumerlaeota</taxon>
        <taxon>Candidatus Sumerlaeia</taxon>
        <taxon>Candidatus Sumerlaeales</taxon>
        <taxon>Candidatus Sumerlaeaceae</taxon>
        <taxon>Candidatus Sumerlaea</taxon>
    </lineage>
</organism>
<dbReference type="InterPro" id="IPR010227">
    <property type="entry name" value="NADH_Q_OxRdtase_chainM/4"/>
</dbReference>
<feature type="transmembrane region" description="Helical" evidence="7">
    <location>
        <begin position="448"/>
        <end position="468"/>
    </location>
</feature>
<feature type="transmembrane region" description="Helical" evidence="7">
    <location>
        <begin position="299"/>
        <end position="318"/>
    </location>
</feature>
<sequence>MLLSLLLFIPLLTAIICAMGAKVGAPIVRWTALVGTLLDLALAAVLLARVQEGPITLRHEWVPQFGLSFYLYADSLAALLVLLTALLGVVAVLISWAEISERVSSFHVWLMLLQLGILIVFLARDALLFYLGWELMLIPLFFIIGVWGHEDKLRAAYKFFLFTFTGSIFMLVALLYVYFRHAALTGTYTFGLDELLATKLSVAEQWWVFLGLAIGFAVKVPLFPLHTWLPDAHTQAPTAGSLILAGVLLKTGVYGLIRIAMPLAPQAVEVFTPVAIALSFIGIFYGAIVAFAQRDFKRLVAYSSISHLGFVVLGLFVANAAGYQGAVLQMINHGLATGGLFLLAGIIQHRAHTRNLDMFGGLWKLAPVMGAFLLFFAFASLGIPGTGNFIGELYVIGGTFQYSKWLGAVCATGVLFAAAYSLRLFVITMHGPANRPWRSFSDLHGQEVLSLAILTICLVLIGLFPSLVTSPLYAPPDNIVPRTGREPETIVWQAPRPTSNLAPKYAAQFKPKTSQSEAIE</sequence>
<dbReference type="KEGG" id="schv:BRCON_0918"/>
<feature type="domain" description="NADH:quinone oxidoreductase/Mrp antiporter transmembrane" evidence="8">
    <location>
        <begin position="123"/>
        <end position="412"/>
    </location>
</feature>
<dbReference type="GO" id="GO:0048039">
    <property type="term" value="F:ubiquinone binding"/>
    <property type="evidence" value="ECO:0007669"/>
    <property type="project" value="TreeGrafter"/>
</dbReference>
<evidence type="ECO:0000256" key="5">
    <source>
        <dbReference type="ARBA" id="ARBA00023136"/>
    </source>
</evidence>
<dbReference type="InterPro" id="IPR001750">
    <property type="entry name" value="ND/Mrp_TM"/>
</dbReference>
<feature type="transmembrane region" description="Helical" evidence="7">
    <location>
        <begin position="330"/>
        <end position="349"/>
    </location>
</feature>
<keyword evidence="4 7" id="KW-1133">Transmembrane helix</keyword>
<evidence type="ECO:0000256" key="3">
    <source>
        <dbReference type="ARBA" id="ARBA00022692"/>
    </source>
</evidence>